<dbReference type="GO" id="GO:0004181">
    <property type="term" value="F:metallocarboxypeptidase activity"/>
    <property type="evidence" value="ECO:0007669"/>
    <property type="project" value="InterPro"/>
</dbReference>
<gene>
    <name evidence="2" type="ORF">UFOPK2292_01112</name>
</gene>
<organism evidence="2">
    <name type="scientific">freshwater metagenome</name>
    <dbReference type="NCBI Taxonomy" id="449393"/>
    <lineage>
        <taxon>unclassified sequences</taxon>
        <taxon>metagenomes</taxon>
        <taxon>ecological metagenomes</taxon>
    </lineage>
</organism>
<evidence type="ECO:0000313" key="2">
    <source>
        <dbReference type="EMBL" id="CAB4676404.1"/>
    </source>
</evidence>
<dbReference type="GO" id="GO:0008270">
    <property type="term" value="F:zinc ion binding"/>
    <property type="evidence" value="ECO:0007669"/>
    <property type="project" value="InterPro"/>
</dbReference>
<proteinExistence type="predicted"/>
<accession>A0A6J6MU17</accession>
<dbReference type="GO" id="GO:0006508">
    <property type="term" value="P:proteolysis"/>
    <property type="evidence" value="ECO:0007669"/>
    <property type="project" value="InterPro"/>
</dbReference>
<dbReference type="Pfam" id="PF00246">
    <property type="entry name" value="Peptidase_M14"/>
    <property type="match status" value="1"/>
</dbReference>
<dbReference type="Gene3D" id="3.40.630.10">
    <property type="entry name" value="Zn peptidases"/>
    <property type="match status" value="1"/>
</dbReference>
<dbReference type="InterPro" id="IPR000834">
    <property type="entry name" value="Peptidase_M14"/>
</dbReference>
<feature type="domain" description="Peptidase M14" evidence="1">
    <location>
        <begin position="6"/>
        <end position="116"/>
    </location>
</feature>
<dbReference type="AlphaFoldDB" id="A0A6J6MU17"/>
<protein>
    <submittedName>
        <fullName evidence="2">Unannotated protein</fullName>
    </submittedName>
</protein>
<reference evidence="2" key="1">
    <citation type="submission" date="2020-05" db="EMBL/GenBank/DDBJ databases">
        <authorList>
            <person name="Chiriac C."/>
            <person name="Salcher M."/>
            <person name="Ghai R."/>
            <person name="Kavagutti S V."/>
        </authorList>
    </citation>
    <scope>NUCLEOTIDE SEQUENCE</scope>
</reference>
<sequence length="327" mass="35873">MNVLGSGDHPLSEPEVDSLVRAVKARPNVCGYNAFHTAGGFMLRPSSSKSDSKLPPVDLFFFKEFGKHSTPLTTYPVHSVFEDLTWDKSSVMGGAGDDWAYDHLGVYSWTTEFWDAVFHATGEHSSTDVWYVGPTVEQDLAVCKWSDTHAPNSYVNWYKFDHPQLGQVELGGADAFRIWSNAPSSKLRAEIANHAEVAVYQAMASPRLEIKHTKAESLGDDVWRVELGVANTGWLGTEVTRLARDHKLVLPITVEISGATTISCEARAKVGQLSGRAMFLLNGGAMSDGTPDRVMHSWIVRASRGAEVALTVRHPRCGEVSTTLKLN</sequence>
<name>A0A6J6MU17_9ZZZZ</name>
<evidence type="ECO:0000259" key="1">
    <source>
        <dbReference type="Pfam" id="PF00246"/>
    </source>
</evidence>
<dbReference type="SUPFAM" id="SSF53187">
    <property type="entry name" value="Zn-dependent exopeptidases"/>
    <property type="match status" value="1"/>
</dbReference>
<dbReference type="EMBL" id="CAEZWU010000182">
    <property type="protein sequence ID" value="CAB4676404.1"/>
    <property type="molecule type" value="Genomic_DNA"/>
</dbReference>